<protein>
    <submittedName>
        <fullName evidence="1">Uncharacterized protein</fullName>
    </submittedName>
</protein>
<comment type="caution">
    <text evidence="1">The sequence shown here is derived from an EMBL/GenBank/DDBJ whole genome shotgun (WGS) entry which is preliminary data.</text>
</comment>
<dbReference type="AlphaFoldDB" id="A0A3A4BBM9"/>
<proteinExistence type="predicted"/>
<keyword evidence="2" id="KW-1185">Reference proteome</keyword>
<organism evidence="1 2">
    <name type="scientific">Bailinhaonella thermotolerans</name>
    <dbReference type="NCBI Taxonomy" id="1070861"/>
    <lineage>
        <taxon>Bacteria</taxon>
        <taxon>Bacillati</taxon>
        <taxon>Actinomycetota</taxon>
        <taxon>Actinomycetes</taxon>
        <taxon>Streptosporangiales</taxon>
        <taxon>Streptosporangiaceae</taxon>
        <taxon>Bailinhaonella</taxon>
    </lineage>
</organism>
<evidence type="ECO:0000313" key="2">
    <source>
        <dbReference type="Proteomes" id="UP000265768"/>
    </source>
</evidence>
<reference evidence="1 2" key="1">
    <citation type="submission" date="2018-09" db="EMBL/GenBank/DDBJ databases">
        <title>YIM 75507 draft genome.</title>
        <authorList>
            <person name="Tang S."/>
            <person name="Feng Y."/>
        </authorList>
    </citation>
    <scope>NUCLEOTIDE SEQUENCE [LARGE SCALE GENOMIC DNA]</scope>
    <source>
        <strain evidence="1 2">YIM 75507</strain>
    </source>
</reference>
<sequence>MTSRRDLTRLVAWLVQRAGGDRGGGTVGNSVTAGFEGVLRALASVVGEDVGDLADEHERWRIHRRAIEVPRARELLKEAVSGEPDAAVASSVVLPILELVPEEQHADWMERLESRGRSYARRRSAEIGVLRRARRGDLAADEIAAGLDGWSDWLQLRLTEGLPGADALALVAERGRTRRVRGIARNRRAGGG</sequence>
<dbReference type="EMBL" id="QZEY01000001">
    <property type="protein sequence ID" value="RJL35943.1"/>
    <property type="molecule type" value="Genomic_DNA"/>
</dbReference>
<evidence type="ECO:0000313" key="1">
    <source>
        <dbReference type="EMBL" id="RJL35943.1"/>
    </source>
</evidence>
<accession>A0A3A4BBM9</accession>
<dbReference type="Proteomes" id="UP000265768">
    <property type="component" value="Unassembled WGS sequence"/>
</dbReference>
<name>A0A3A4BBM9_9ACTN</name>
<gene>
    <name evidence="1" type="ORF">D5H75_04015</name>
</gene>